<reference evidence="3 4" key="1">
    <citation type="submission" date="2016-06" db="EMBL/GenBank/DDBJ databases">
        <authorList>
            <person name="Kjaerup R.B."/>
            <person name="Dalgaard T.S."/>
            <person name="Juul-Madsen H.R."/>
        </authorList>
    </citation>
    <scope>NUCLEOTIDE SEQUENCE [LARGE SCALE GENOMIC DNA]</scope>
</reference>
<dbReference type="EMBL" id="LT853701">
    <property type="protein sequence ID" value="SMQ54708.1"/>
    <property type="molecule type" value="Genomic_DNA"/>
</dbReference>
<dbReference type="GO" id="GO:0016705">
    <property type="term" value="F:oxidoreductase activity, acting on paired donors, with incorporation or reduction of molecular oxygen"/>
    <property type="evidence" value="ECO:0007669"/>
    <property type="project" value="InterPro"/>
</dbReference>
<evidence type="ECO:0000313" key="4">
    <source>
        <dbReference type="Proteomes" id="UP000215127"/>
    </source>
</evidence>
<dbReference type="STRING" id="1276538.A0A1X7S4U9"/>
<dbReference type="PANTHER" id="PTHR30011">
    <property type="entry name" value="ALKANESULFONATE MONOOXYGENASE-RELATED"/>
    <property type="match status" value="1"/>
</dbReference>
<dbReference type="Proteomes" id="UP000215127">
    <property type="component" value="Chromosome 10"/>
</dbReference>
<dbReference type="InterPro" id="IPR016215">
    <property type="entry name" value="NTA_MOA"/>
</dbReference>
<dbReference type="GO" id="GO:0004497">
    <property type="term" value="F:monooxygenase activity"/>
    <property type="evidence" value="ECO:0007669"/>
    <property type="project" value="InterPro"/>
</dbReference>
<dbReference type="PANTHER" id="PTHR30011:SF41">
    <property type="entry name" value="XENOBIOTIC COMPOUND MONOOXYGENASE, DSZA FAMILY (AFU_ORTHOLOGUE AFUA_3G15040)"/>
    <property type="match status" value="1"/>
</dbReference>
<comment type="similarity">
    <text evidence="1">Belongs to the NtaA/SnaA/DszA monooxygenase family.</text>
</comment>
<dbReference type="Gene3D" id="3.20.20.30">
    <property type="entry name" value="Luciferase-like domain"/>
    <property type="match status" value="1"/>
</dbReference>
<evidence type="ECO:0000259" key="2">
    <source>
        <dbReference type="Pfam" id="PF00296"/>
    </source>
</evidence>
<dbReference type="Pfam" id="PF00296">
    <property type="entry name" value="Bac_luciferase"/>
    <property type="match status" value="1"/>
</dbReference>
<dbReference type="NCBIfam" id="TIGR03860">
    <property type="entry name" value="FMN_nitrolo"/>
    <property type="match status" value="1"/>
</dbReference>
<evidence type="ECO:0000313" key="3">
    <source>
        <dbReference type="EMBL" id="SMQ54708.1"/>
    </source>
</evidence>
<gene>
    <name evidence="3" type="ORF">ZT3D7_G9863</name>
</gene>
<dbReference type="AlphaFoldDB" id="A0A1X7S4U9"/>
<organism evidence="3 4">
    <name type="scientific">Zymoseptoria tritici (strain ST99CH_3D7)</name>
    <dbReference type="NCBI Taxonomy" id="1276538"/>
    <lineage>
        <taxon>Eukaryota</taxon>
        <taxon>Fungi</taxon>
        <taxon>Dikarya</taxon>
        <taxon>Ascomycota</taxon>
        <taxon>Pezizomycotina</taxon>
        <taxon>Dothideomycetes</taxon>
        <taxon>Dothideomycetidae</taxon>
        <taxon>Mycosphaerellales</taxon>
        <taxon>Mycosphaerellaceae</taxon>
        <taxon>Zymoseptoria</taxon>
    </lineage>
</organism>
<protein>
    <recommendedName>
        <fullName evidence="2">Luciferase-like domain-containing protein</fullName>
    </recommendedName>
</protein>
<dbReference type="PIRSF" id="PIRSF000337">
    <property type="entry name" value="NTA_MOA"/>
    <property type="match status" value="1"/>
</dbReference>
<name>A0A1X7S4U9_ZYMT9</name>
<feature type="domain" description="Luciferase-like" evidence="2">
    <location>
        <begin position="44"/>
        <end position="405"/>
    </location>
</feature>
<evidence type="ECO:0000256" key="1">
    <source>
        <dbReference type="ARBA" id="ARBA00033748"/>
    </source>
</evidence>
<dbReference type="InterPro" id="IPR036661">
    <property type="entry name" value="Luciferase-like_sf"/>
</dbReference>
<dbReference type="InterPro" id="IPR011251">
    <property type="entry name" value="Luciferase-like_dom"/>
</dbReference>
<proteinExistence type="inferred from homology"/>
<dbReference type="InterPro" id="IPR051260">
    <property type="entry name" value="Diverse_substr_monoxygenases"/>
</dbReference>
<keyword evidence="4" id="KW-1185">Reference proteome</keyword>
<accession>A0A1X7S4U9</accession>
<sequence>MANETTSTANGAEHHKKHLLLSAFVMATPGHLSAGQWKHPRNNTADYNKLSFWTSLAQMLDDAGFHCIFFADTLGPYDVYKGPGNVGPALSSAAQFPVNDPLYAIPAMAAVTKNIVFGVTASTTYEAPYALARKFSTVDHLTDGRVAWNIVTSYLESAARNFGLSGQADSAERYRVAEEFMDVVYKLWEGSWSDDAAIRDVERGVFAVPGKVRRIDHRGENFSVAGPHICEPSPQRTPYLFQAGTSKAGVEFAAKHAEAVFVNGESPQKVAATVASIRKTARDLGRDPSMVKIMAGVTIIIDSTDEKAQQKRDDFIKYGDLEGALALLGGWTGIDIGIYPDDQDFLLVKHPVLQSMAKRCAKPVSGSNELKCTKANIAEFLLLGGAFPTIVGSAQTIADQLEKWVAEVDVDGFNLAHVVSPGSYEDIIEFLLPELKRRGLLPEISAKTRTAREVFGGNARVSSDHPAYQFRFTATEETEAASKHDSAHFSGDCFEAGFTSFGGMGLGGWSNGTSEVENAQQGQI</sequence>
<dbReference type="SUPFAM" id="SSF51679">
    <property type="entry name" value="Bacterial luciferase-like"/>
    <property type="match status" value="1"/>
</dbReference>